<reference evidence="1" key="1">
    <citation type="submission" date="2021-02" db="EMBL/GenBank/DDBJ databases">
        <authorList>
            <person name="Dougan E. K."/>
            <person name="Rhodes N."/>
            <person name="Thang M."/>
            <person name="Chan C."/>
        </authorList>
    </citation>
    <scope>NUCLEOTIDE SEQUENCE</scope>
</reference>
<sequence>MSGGEKAWCCNSSPAIHYFRSAEACLVDCGHDYVLSGNGTLFDIHQQLLSAAGEDLIEQKWERNHHRLGFVLLHHRTIGIRAVKPVGRESDIKPQVRSLILT</sequence>
<proteinExistence type="predicted"/>
<name>A0A812RJH9_9DINO</name>
<keyword evidence="2" id="KW-1185">Reference proteome</keyword>
<dbReference type="Proteomes" id="UP000604046">
    <property type="component" value="Unassembled WGS sequence"/>
</dbReference>
<organism evidence="1 2">
    <name type="scientific">Symbiodinium natans</name>
    <dbReference type="NCBI Taxonomy" id="878477"/>
    <lineage>
        <taxon>Eukaryota</taxon>
        <taxon>Sar</taxon>
        <taxon>Alveolata</taxon>
        <taxon>Dinophyceae</taxon>
        <taxon>Suessiales</taxon>
        <taxon>Symbiodiniaceae</taxon>
        <taxon>Symbiodinium</taxon>
    </lineage>
</organism>
<comment type="caution">
    <text evidence="1">The sequence shown here is derived from an EMBL/GenBank/DDBJ whole genome shotgun (WGS) entry which is preliminary data.</text>
</comment>
<evidence type="ECO:0000313" key="2">
    <source>
        <dbReference type="Proteomes" id="UP000604046"/>
    </source>
</evidence>
<dbReference type="EMBL" id="CAJNDS010002345">
    <property type="protein sequence ID" value="CAE7442854.1"/>
    <property type="molecule type" value="Genomic_DNA"/>
</dbReference>
<gene>
    <name evidence="1" type="ORF">SNAT2548_LOCUS24083</name>
</gene>
<accession>A0A812RJH9</accession>
<evidence type="ECO:0000313" key="1">
    <source>
        <dbReference type="EMBL" id="CAE7442854.1"/>
    </source>
</evidence>
<dbReference type="AlphaFoldDB" id="A0A812RJH9"/>
<protein>
    <submittedName>
        <fullName evidence="1">Uncharacterized protein</fullName>
    </submittedName>
</protein>